<feature type="compositionally biased region" description="Polar residues" evidence="1">
    <location>
        <begin position="65"/>
        <end position="74"/>
    </location>
</feature>
<proteinExistence type="predicted"/>
<name>A0AA39FMV0_9HYME</name>
<reference evidence="2" key="1">
    <citation type="journal article" date="2023" name="bioRxiv">
        <title>Scaffold-level genome assemblies of two parasitoid biocontrol wasps reveal the parthenogenesis mechanism and an associated novel virus.</title>
        <authorList>
            <person name="Inwood S."/>
            <person name="Skelly J."/>
            <person name="Guhlin J."/>
            <person name="Harrop T."/>
            <person name="Goldson S."/>
            <person name="Dearden P."/>
        </authorList>
    </citation>
    <scope>NUCLEOTIDE SEQUENCE</scope>
    <source>
        <strain evidence="2">Irish</strain>
        <tissue evidence="2">Whole body</tissue>
    </source>
</reference>
<feature type="compositionally biased region" description="Basic and acidic residues" evidence="1">
    <location>
        <begin position="75"/>
        <end position="86"/>
    </location>
</feature>
<protein>
    <submittedName>
        <fullName evidence="2">Uncharacterized protein</fullName>
    </submittedName>
</protein>
<evidence type="ECO:0000313" key="3">
    <source>
        <dbReference type="Proteomes" id="UP001168990"/>
    </source>
</evidence>
<organism evidence="2 3">
    <name type="scientific">Microctonus aethiopoides</name>
    <dbReference type="NCBI Taxonomy" id="144406"/>
    <lineage>
        <taxon>Eukaryota</taxon>
        <taxon>Metazoa</taxon>
        <taxon>Ecdysozoa</taxon>
        <taxon>Arthropoda</taxon>
        <taxon>Hexapoda</taxon>
        <taxon>Insecta</taxon>
        <taxon>Pterygota</taxon>
        <taxon>Neoptera</taxon>
        <taxon>Endopterygota</taxon>
        <taxon>Hymenoptera</taxon>
        <taxon>Apocrita</taxon>
        <taxon>Ichneumonoidea</taxon>
        <taxon>Braconidae</taxon>
        <taxon>Euphorinae</taxon>
        <taxon>Microctonus</taxon>
    </lineage>
</organism>
<feature type="non-terminal residue" evidence="2">
    <location>
        <position position="1"/>
    </location>
</feature>
<reference evidence="2" key="2">
    <citation type="submission" date="2023-03" db="EMBL/GenBank/DDBJ databases">
        <authorList>
            <person name="Inwood S.N."/>
            <person name="Skelly J.G."/>
            <person name="Guhlin J."/>
            <person name="Harrop T.W.R."/>
            <person name="Goldson S.G."/>
            <person name="Dearden P.K."/>
        </authorList>
    </citation>
    <scope>NUCLEOTIDE SEQUENCE</scope>
    <source>
        <strain evidence="2">Irish</strain>
        <tissue evidence="2">Whole body</tissue>
    </source>
</reference>
<accession>A0AA39FMV0</accession>
<feature type="region of interest" description="Disordered" evidence="1">
    <location>
        <begin position="48"/>
        <end position="86"/>
    </location>
</feature>
<evidence type="ECO:0000313" key="2">
    <source>
        <dbReference type="EMBL" id="KAK0172532.1"/>
    </source>
</evidence>
<gene>
    <name evidence="2" type="ORF">PV328_005838</name>
</gene>
<dbReference type="EMBL" id="JAQQBS010000002">
    <property type="protein sequence ID" value="KAK0172532.1"/>
    <property type="molecule type" value="Genomic_DNA"/>
</dbReference>
<comment type="caution">
    <text evidence="2">The sequence shown here is derived from an EMBL/GenBank/DDBJ whole genome shotgun (WGS) entry which is preliminary data.</text>
</comment>
<evidence type="ECO:0000256" key="1">
    <source>
        <dbReference type="SAM" id="MobiDB-lite"/>
    </source>
</evidence>
<dbReference type="Proteomes" id="UP001168990">
    <property type="component" value="Unassembled WGS sequence"/>
</dbReference>
<keyword evidence="3" id="KW-1185">Reference proteome</keyword>
<sequence length="86" mass="10362">MFPPEIQEEIVSMRKIRHCVYLVKSCKKSTTFLLRRFSTFRLQRPKFMEPPSPKRLKMSGHDMNKLTQTSSNTTETREINEHYSYY</sequence>
<dbReference type="AlphaFoldDB" id="A0AA39FMV0"/>